<feature type="compositionally biased region" description="Pro residues" evidence="1">
    <location>
        <begin position="59"/>
        <end position="75"/>
    </location>
</feature>
<evidence type="ECO:0000256" key="1">
    <source>
        <dbReference type="SAM" id="MobiDB-lite"/>
    </source>
</evidence>
<dbReference type="EMBL" id="CM001466">
    <property type="protein sequence ID" value="EHY88324.1"/>
    <property type="molecule type" value="Genomic_DNA"/>
</dbReference>
<proteinExistence type="predicted"/>
<feature type="region of interest" description="Disordered" evidence="1">
    <location>
        <begin position="253"/>
        <end position="288"/>
    </location>
</feature>
<dbReference type="HOGENOM" id="CLU_048736_0_0_11"/>
<feature type="transmembrane region" description="Helical" evidence="2">
    <location>
        <begin position="34"/>
        <end position="53"/>
    </location>
</feature>
<feature type="region of interest" description="Disordered" evidence="1">
    <location>
        <begin position="58"/>
        <end position="79"/>
    </location>
</feature>
<keyword evidence="2" id="KW-0472">Membrane</keyword>
<feature type="region of interest" description="Disordered" evidence="1">
    <location>
        <begin position="322"/>
        <end position="388"/>
    </location>
</feature>
<organism evidence="3 4">
    <name type="scientific">Saccharomonospora azurea NA-128</name>
    <dbReference type="NCBI Taxonomy" id="882081"/>
    <lineage>
        <taxon>Bacteria</taxon>
        <taxon>Bacillati</taxon>
        <taxon>Actinomycetota</taxon>
        <taxon>Actinomycetes</taxon>
        <taxon>Pseudonocardiales</taxon>
        <taxon>Pseudonocardiaceae</taxon>
        <taxon>Saccharomonospora</taxon>
    </lineage>
</organism>
<dbReference type="OrthoDB" id="3422149at2"/>
<gene>
    <name evidence="3" type="ORF">SacazDRAFT_01394</name>
</gene>
<dbReference type="RefSeq" id="WP_005439949.1">
    <property type="nucleotide sequence ID" value="NZ_CM001466.1"/>
</dbReference>
<feature type="compositionally biased region" description="Pro residues" evidence="1">
    <location>
        <begin position="377"/>
        <end position="388"/>
    </location>
</feature>
<evidence type="ECO:0000313" key="4">
    <source>
        <dbReference type="Proteomes" id="UP000004705"/>
    </source>
</evidence>
<sequence length="388" mass="42195">MNALTGRLAFGLGAAVSALVVVLGLTLDWATWVWLPLAAVLGPGLAIVLRSMFVDEVPSTPPPPRPAPSGPPAPTPQQARVADLPVPTSVDDYQFLFSAVVSWVRDPVVPPLNVDLGTLATRTILERAVEQAREYSPENYALATVDLNAHLAQRVAIANGHYVWASEVTLQLPDADAERLHEIAKLRKDKVLWELRRSREIFARDYVGREVLSDPGTAVKWWFGRHLDEPDAPEKTVSAIADLRRLTSAAHAEETPVWSVDEQAAPAPAPPTVIVPPPPTRPSANPREQFDDAVDRLAEDLDPVVQATLRRRLDDVLRTYGKAAPDTASDPTVGDRHQTGPATRNEPGTPADHNGHREVADALSPPTEETPRSQLELPPPDQQPPHGE</sequence>
<keyword evidence="2" id="KW-1133">Transmembrane helix</keyword>
<accession>H8G785</accession>
<feature type="compositionally biased region" description="Pro residues" evidence="1">
    <location>
        <begin position="267"/>
        <end position="281"/>
    </location>
</feature>
<dbReference type="Proteomes" id="UP000004705">
    <property type="component" value="Chromosome"/>
</dbReference>
<evidence type="ECO:0000256" key="2">
    <source>
        <dbReference type="SAM" id="Phobius"/>
    </source>
</evidence>
<keyword evidence="4" id="KW-1185">Reference proteome</keyword>
<keyword evidence="2" id="KW-0812">Transmembrane</keyword>
<reference evidence="3 4" key="1">
    <citation type="journal article" date="2012" name="Stand. Genomic Sci.">
        <title>Genome sequence of the soil bacterium Saccharomonospora azurea type strain (NA-128(T)).</title>
        <authorList>
            <person name="Klenk H.P."/>
            <person name="Held B."/>
            <person name="Lucas S."/>
            <person name="Lapidus A."/>
            <person name="Copeland A."/>
            <person name="Hammon N."/>
            <person name="Pitluck S."/>
            <person name="Goodwin L.A."/>
            <person name="Han C."/>
            <person name="Tapia R."/>
            <person name="Brambilla E.M."/>
            <person name="Potter G."/>
            <person name="Land M."/>
            <person name="Ivanova N."/>
            <person name="Rohde M."/>
            <person name="Goker M."/>
            <person name="Detter J.C."/>
            <person name="Kyrpides N.C."/>
            <person name="Woyke T."/>
        </authorList>
    </citation>
    <scope>NUCLEOTIDE SEQUENCE [LARGE SCALE GENOMIC DNA]</scope>
    <source>
        <strain evidence="3 4">NA-128</strain>
    </source>
</reference>
<name>H8G785_9PSEU</name>
<protein>
    <submittedName>
        <fullName evidence="3">Uncharacterized protein</fullName>
    </submittedName>
</protein>
<evidence type="ECO:0000313" key="3">
    <source>
        <dbReference type="EMBL" id="EHY88324.1"/>
    </source>
</evidence>
<dbReference type="AlphaFoldDB" id="H8G785"/>